<dbReference type="InterPro" id="IPR013784">
    <property type="entry name" value="Carb-bd-like_fold"/>
</dbReference>
<dbReference type="SUPFAM" id="SSF56935">
    <property type="entry name" value="Porins"/>
    <property type="match status" value="1"/>
</dbReference>
<dbReference type="Gene3D" id="2.40.170.20">
    <property type="entry name" value="TonB-dependent receptor, beta-barrel domain"/>
    <property type="match status" value="1"/>
</dbReference>
<evidence type="ECO:0000256" key="1">
    <source>
        <dbReference type="ARBA" id="ARBA00004442"/>
    </source>
</evidence>
<organism evidence="6">
    <name type="scientific">Telmatobacter sp. DSM 110680</name>
    <dbReference type="NCBI Taxonomy" id="3036704"/>
    <lineage>
        <taxon>Bacteria</taxon>
        <taxon>Pseudomonadati</taxon>
        <taxon>Acidobacteriota</taxon>
        <taxon>Terriglobia</taxon>
        <taxon>Terriglobales</taxon>
        <taxon>Acidobacteriaceae</taxon>
        <taxon>Telmatobacter</taxon>
    </lineage>
</organism>
<dbReference type="InterPro" id="IPR037066">
    <property type="entry name" value="Plug_dom_sf"/>
</dbReference>
<evidence type="ECO:0000256" key="4">
    <source>
        <dbReference type="SAM" id="SignalP"/>
    </source>
</evidence>
<keyword evidence="6" id="KW-0378">Hydrolase</keyword>
<name>A0AAU7DFM0_9BACT</name>
<gene>
    <name evidence="6" type="ORF">P8935_18080</name>
</gene>
<feature type="chain" id="PRO_5043918859" evidence="4">
    <location>
        <begin position="21"/>
        <end position="1124"/>
    </location>
</feature>
<protein>
    <submittedName>
        <fullName evidence="6">Carboxypeptidase-like regulatory domain-containing protein</fullName>
    </submittedName>
</protein>
<dbReference type="Gene3D" id="2.170.130.10">
    <property type="entry name" value="TonB-dependent receptor, plug domain"/>
    <property type="match status" value="1"/>
</dbReference>
<dbReference type="Pfam" id="PF25183">
    <property type="entry name" value="OMP_b-brl_4"/>
    <property type="match status" value="1"/>
</dbReference>
<reference evidence="6" key="1">
    <citation type="submission" date="2023-03" db="EMBL/GenBank/DDBJ databases">
        <title>Edaphobacter sp.</title>
        <authorList>
            <person name="Huber K.J."/>
            <person name="Papendorf J."/>
            <person name="Pilke C."/>
            <person name="Bunk B."/>
            <person name="Sproeer C."/>
            <person name="Pester M."/>
        </authorList>
    </citation>
    <scope>NUCLEOTIDE SEQUENCE</scope>
    <source>
        <strain evidence="6">DSM 110680</strain>
    </source>
</reference>
<dbReference type="GO" id="GO:0009279">
    <property type="term" value="C:cell outer membrane"/>
    <property type="evidence" value="ECO:0007669"/>
    <property type="project" value="UniProtKB-SubCell"/>
</dbReference>
<sequence>MRKSSIVLLCLFTAFVTAQAQSNYAVVRGSIFDPQHHAVVGAHIHLSETSTGAAREVVSNATGLYEIAGLQPGAYSLKVDSQGFAQSEENIDLEVGQQATLDVVLRVNKESQTVTVAASGELLKTQDASVGEVVDQHSVDSLPLNGRMLIDLVLTVPGAHVSHGAATGDMNPLYWRPGQRSAVSIGGSRPNGNYFLLDGATNTDPTFSTQNLSASPDAVQEFQVQTGSYAADMGGAGGGQINIVTRSGTAHLHGTVYEFLRNGDMDAHSFNDMGMSNFLVQNNFGASVGGPVWHTGKTFFFVNYEGLRNVETMAMVDTVPTAAEATGDFSQSGVNIYDPATTQANPSFNPSLPVSKSNPQYIRQQFEYNGVLNVIPPSRLTQAASIMLNKYTPQPNTMDMGSMTMMGQPTVVGAGNDANNYLDLRKQRMNDDQGTVRIDHNFGNGDLAYFRYSGAGEFGFMPEGLPGFGFYHDDLAQNGILAWNHVFSSQLVNSASGAISRLTMMHSTESANRNDIVTELGITGTGFGGPAAWGAPYFNVQGYTPMGDNYIATPMHAWDTVIEGRDTLNWQIGRHSAKFGGSYRDFIWPMWGFFQNRGYYQFTNGFTTQDALNDGTGSALASFELGLPAARQGQAGVPQMDLRQWYADGYAQDSWRLTTTTTLTYGVRYEFMSPLVDIRYTNSNLDLSSGTPQVFIGGQNGYPKGLMYANHTNFAPRLGLAQSIPHLGVVAHVAYGIFYTPVDMNTWCNQRHNVPYVFPLTSQSDPYLPSINTLNFPAPVLGTSVVSFTSVQLHAPAQYIQQWSTSLEKQVGKATTVELGYLGAGGFHLQRSHLINNAEPGPGLIQPRRPHPKISFVANTVFPAGVNVASSTFPVSTINLLENTSQSWYDAGYVNVRQRYSNGLSFLANYTFAKSLENAPDFRSPMFEAATPQNNDDLNAEKGPGCDVKHRFALSAVYSSHAMGTNHLMQALSRDWRGSMVFQAQTGFPLTISVFGDTANAGTVVGENPIRANVTGQKVFASGTRNSTTWFNPSAFAAPAAYTYGNSGRNSVYGPGMQTMDLGLVREFPMAEKARFEARAEFFNALNHTNLGTPNRFVNTSSFGSITEVSSPGREIQLSARISF</sequence>
<proteinExistence type="predicted"/>
<feature type="domain" description="TonB-dependent transporter Oar-like beta-barrel" evidence="5">
    <location>
        <begin position="244"/>
        <end position="1117"/>
    </location>
</feature>
<dbReference type="SUPFAM" id="SSF49452">
    <property type="entry name" value="Starch-binding domain-like"/>
    <property type="match status" value="1"/>
</dbReference>
<keyword evidence="4" id="KW-0732">Signal</keyword>
<dbReference type="InterPro" id="IPR057601">
    <property type="entry name" value="Oar-like_b-barrel"/>
</dbReference>
<dbReference type="AlphaFoldDB" id="A0AAU7DFM0"/>
<comment type="subcellular location">
    <subcellularLocation>
        <location evidence="1">Cell outer membrane</location>
    </subcellularLocation>
</comment>
<keyword evidence="3" id="KW-0998">Cell outer membrane</keyword>
<dbReference type="GO" id="GO:0004180">
    <property type="term" value="F:carboxypeptidase activity"/>
    <property type="evidence" value="ECO:0007669"/>
    <property type="project" value="UniProtKB-KW"/>
</dbReference>
<dbReference type="InterPro" id="IPR010917">
    <property type="entry name" value="TonB_rcpt_CS"/>
</dbReference>
<dbReference type="Pfam" id="PF13620">
    <property type="entry name" value="CarboxypepD_reg"/>
    <property type="match status" value="1"/>
</dbReference>
<feature type="signal peptide" evidence="4">
    <location>
        <begin position="1"/>
        <end position="20"/>
    </location>
</feature>
<evidence type="ECO:0000313" key="6">
    <source>
        <dbReference type="EMBL" id="XBH16469.1"/>
    </source>
</evidence>
<dbReference type="GO" id="GO:0030246">
    <property type="term" value="F:carbohydrate binding"/>
    <property type="evidence" value="ECO:0007669"/>
    <property type="project" value="InterPro"/>
</dbReference>
<dbReference type="InterPro" id="IPR036942">
    <property type="entry name" value="Beta-barrel_TonB_sf"/>
</dbReference>
<evidence type="ECO:0000256" key="2">
    <source>
        <dbReference type="ARBA" id="ARBA00023136"/>
    </source>
</evidence>
<evidence type="ECO:0000256" key="3">
    <source>
        <dbReference type="ARBA" id="ARBA00023237"/>
    </source>
</evidence>
<dbReference type="PROSITE" id="PS01156">
    <property type="entry name" value="TONB_DEPENDENT_REC_2"/>
    <property type="match status" value="1"/>
</dbReference>
<keyword evidence="6" id="KW-0121">Carboxypeptidase</keyword>
<dbReference type="RefSeq" id="WP_348261698.1">
    <property type="nucleotide sequence ID" value="NZ_CP121196.1"/>
</dbReference>
<dbReference type="Gene3D" id="2.60.40.1120">
    <property type="entry name" value="Carboxypeptidase-like, regulatory domain"/>
    <property type="match status" value="1"/>
</dbReference>
<keyword evidence="2" id="KW-0472">Membrane</keyword>
<keyword evidence="6" id="KW-0645">Protease</keyword>
<evidence type="ECO:0000259" key="5">
    <source>
        <dbReference type="Pfam" id="PF25183"/>
    </source>
</evidence>
<dbReference type="EMBL" id="CP121196">
    <property type="protein sequence ID" value="XBH16469.1"/>
    <property type="molecule type" value="Genomic_DNA"/>
</dbReference>
<accession>A0AAU7DFM0</accession>